<organism evidence="2 3">
    <name type="scientific">Methanobrevibacter millerae</name>
    <dbReference type="NCBI Taxonomy" id="230361"/>
    <lineage>
        <taxon>Archaea</taxon>
        <taxon>Methanobacteriati</taxon>
        <taxon>Methanobacteriota</taxon>
        <taxon>Methanomada group</taxon>
        <taxon>Methanobacteria</taxon>
        <taxon>Methanobacteriales</taxon>
        <taxon>Methanobacteriaceae</taxon>
        <taxon>Methanobrevibacter</taxon>
    </lineage>
</organism>
<evidence type="ECO:0008006" key="4">
    <source>
        <dbReference type="Google" id="ProtNLM"/>
    </source>
</evidence>
<evidence type="ECO:0000313" key="3">
    <source>
        <dbReference type="Proteomes" id="UP000713479"/>
    </source>
</evidence>
<name>A0A8T3VSK5_9EURY</name>
<accession>A0A8T3VSK5</accession>
<dbReference type="InterPro" id="IPR012334">
    <property type="entry name" value="Pectin_lyas_fold"/>
</dbReference>
<keyword evidence="1" id="KW-0472">Membrane</keyword>
<evidence type="ECO:0000256" key="1">
    <source>
        <dbReference type="SAM" id="Phobius"/>
    </source>
</evidence>
<reference evidence="2" key="1">
    <citation type="submission" date="2019-04" db="EMBL/GenBank/DDBJ databases">
        <title>Evolution of Biomass-Degrading Anaerobic Consortia Revealed by Metagenomics.</title>
        <authorList>
            <person name="Peng X."/>
        </authorList>
    </citation>
    <scope>NUCLEOTIDE SEQUENCE</scope>
    <source>
        <strain evidence="2">SIG13</strain>
    </source>
</reference>
<protein>
    <recommendedName>
        <fullName evidence="4">Adhesin-like protein</fullName>
    </recommendedName>
</protein>
<dbReference type="InterPro" id="IPR011050">
    <property type="entry name" value="Pectin_lyase_fold/virulence"/>
</dbReference>
<dbReference type="Gene3D" id="2.160.20.10">
    <property type="entry name" value="Single-stranded right-handed beta-helix, Pectin lyase-like"/>
    <property type="match status" value="1"/>
</dbReference>
<dbReference type="InterPro" id="IPR006626">
    <property type="entry name" value="PbH1"/>
</dbReference>
<dbReference type="EMBL" id="SUTF01000007">
    <property type="protein sequence ID" value="MBE6510925.1"/>
    <property type="molecule type" value="Genomic_DNA"/>
</dbReference>
<keyword evidence="1" id="KW-1133">Transmembrane helix</keyword>
<keyword evidence="1" id="KW-0812">Transmembrane</keyword>
<proteinExistence type="predicted"/>
<comment type="caution">
    <text evidence="2">The sequence shown here is derived from an EMBL/GenBank/DDBJ whole genome shotgun (WGS) entry which is preliminary data.</text>
</comment>
<feature type="transmembrane region" description="Helical" evidence="1">
    <location>
        <begin position="732"/>
        <end position="749"/>
    </location>
</feature>
<evidence type="ECO:0000313" key="2">
    <source>
        <dbReference type="EMBL" id="MBE6510925.1"/>
    </source>
</evidence>
<dbReference type="SMART" id="SM00710">
    <property type="entry name" value="PbH1"/>
    <property type="match status" value="4"/>
</dbReference>
<dbReference type="Proteomes" id="UP000713479">
    <property type="component" value="Unassembled WGS sequence"/>
</dbReference>
<dbReference type="SUPFAM" id="SSF51126">
    <property type="entry name" value="Pectin lyase-like"/>
    <property type="match status" value="1"/>
</dbReference>
<dbReference type="AlphaFoldDB" id="A0A8T3VSK5"/>
<gene>
    <name evidence="2" type="ORF">E7Z74_06630</name>
</gene>
<sequence length="752" mass="80806">MNRNKIFFIFSLLLLFICITSVSAMDNNDTLLMEESQITVRPGDSIQSAIDNATAGSTIIVESGDYSEDLTVDKELSIIGHNANLNSNLAGFTILSTANRTSISGFNIVVSDINGTGISVNASDCKITDNSISGGKIGISASPTISNSSGIEIYIISNIEILRNSISGMSDAGISIMAFNPVVSKNNVSNIKNRRENGTASGILVNGTGLTSDDLKVVVTDNRVFNIESVNSSAYGLDIRAASVFDNLTEFDVGGNTAENVMGAVEAYGINIDVFSLESTLPTLDVCDMNITGISSGNYENASVTGIRVSVTTIGQNESSDTFIHDIHVSNLSAMGANSAVTGLLASGVGCADIYAINNNITGIRSSTSITGISGRCIDYTNFMGYIEISSNNVTDLNSPKSRPINVMSLGNVAINKNLVYNVPGENSTYLTGLPLSINVKEFNVTIPANATIDEIIAILDAIFNNTNFTINGNLSMIGNNLEGSGVETAFAAVMQTSTIHYNRAVNFKMNVLKDSSKRFLLDSYNIDPDISMEELAYLLAKSQPGAKNYTEEELRNMSAQMVPLLEKLFGNMDRLTSGDVDARFNWWGTNSRPQDSSFKNNNGTIIYDPWLLLRVSSNPSVMSYGDYSKITADVYIDSTGTDHSSNASQFFSGPRVRLSTDLGSFNGQKSIVLDWINGSAVSYLYGDYYGLATVRAFDYDEAFTTVLIPGGEDSYSDGYGEKSLKPAGNPIILLLGVFLMMFGFTGVYKRR</sequence>